<evidence type="ECO:0000313" key="2">
    <source>
        <dbReference type="EMBL" id="OOV81237.1"/>
    </source>
</evidence>
<feature type="transmembrane region" description="Helical" evidence="1">
    <location>
        <begin position="7"/>
        <end position="27"/>
    </location>
</feature>
<keyword evidence="1" id="KW-0472">Membrane</keyword>
<organism evidence="2 3">
    <name type="scientific">Acinetobacter amyesii</name>
    <dbReference type="NCBI Taxonomy" id="2942470"/>
    <lineage>
        <taxon>Bacteria</taxon>
        <taxon>Pseudomonadati</taxon>
        <taxon>Pseudomonadota</taxon>
        <taxon>Gammaproteobacteria</taxon>
        <taxon>Moraxellales</taxon>
        <taxon>Moraxellaceae</taxon>
        <taxon>Acinetobacter</taxon>
    </lineage>
</organism>
<gene>
    <name evidence="2" type="ORF">B1202_11820</name>
</gene>
<feature type="transmembrane region" description="Helical" evidence="1">
    <location>
        <begin position="205"/>
        <end position="223"/>
    </location>
</feature>
<dbReference type="EMBL" id="MVKX01000007">
    <property type="protein sequence ID" value="OOV81237.1"/>
    <property type="molecule type" value="Genomic_DNA"/>
</dbReference>
<keyword evidence="3" id="KW-1185">Reference proteome</keyword>
<dbReference type="Proteomes" id="UP000191160">
    <property type="component" value="Unassembled WGS sequence"/>
</dbReference>
<comment type="caution">
    <text evidence="2">The sequence shown here is derived from an EMBL/GenBank/DDBJ whole genome shotgun (WGS) entry which is preliminary data.</text>
</comment>
<name>A0A1T1GUX1_9GAMM</name>
<feature type="transmembrane region" description="Helical" evidence="1">
    <location>
        <begin position="86"/>
        <end position="104"/>
    </location>
</feature>
<dbReference type="RefSeq" id="WP_078190801.1">
    <property type="nucleotide sequence ID" value="NZ_JAMCOZ010000009.1"/>
</dbReference>
<reference evidence="2 3" key="1">
    <citation type="submission" date="2017-02" db="EMBL/GenBank/DDBJ databases">
        <title>Acinetobacter sp. ANC 4945, whole genome shotgun sequencing project.</title>
        <authorList>
            <person name="Radolfova-Krizova L."/>
            <person name="Al Atrouni A."/>
            <person name="Nemec A."/>
        </authorList>
    </citation>
    <scope>NUCLEOTIDE SEQUENCE [LARGE SCALE GENOMIC DNA]</scope>
    <source>
        <strain evidence="2 3">ANC 4945</strain>
    </source>
</reference>
<dbReference type="AlphaFoldDB" id="A0A1T1GUX1"/>
<keyword evidence="1" id="KW-0812">Transmembrane</keyword>
<evidence type="ECO:0000313" key="3">
    <source>
        <dbReference type="Proteomes" id="UP000191160"/>
    </source>
</evidence>
<feature type="transmembrane region" description="Helical" evidence="1">
    <location>
        <begin position="47"/>
        <end position="74"/>
    </location>
</feature>
<evidence type="ECO:0000256" key="1">
    <source>
        <dbReference type="SAM" id="Phobius"/>
    </source>
</evidence>
<sequence>MKFSFNFDLAVILSFFTGYLYWCGYWYQYGYTSFFNYPITPYELPLIATIIQGLLISFEGTLYLTLSFVFIAFLSGFSSKQWDFGITKLSAWCANFIILVYFLISKRFNPFLENLIASKISKFYMQFQILNPQNVETNNQATPSLLTTQNSKWAKFKKWIITLNQDSKTYTNHVMFEQNMTTDAISYQIYGRDKRTSEAQNVLKTVLYFMLIFLILLLLMWMLKSGTKAINRGYQDAHLNYVYTFSPQKENSAPIFPLVSSKTKPELKNYHLTDFCMQGSCLLVNKNKNIQTFKIDDLIIKNRPNSD</sequence>
<keyword evidence="1" id="KW-1133">Transmembrane helix</keyword>
<accession>A0A1T1GUX1</accession>
<proteinExistence type="predicted"/>
<protein>
    <submittedName>
        <fullName evidence="2">Uncharacterized protein</fullName>
    </submittedName>
</protein>